<dbReference type="Pfam" id="PF13565">
    <property type="entry name" value="HTH_32"/>
    <property type="match status" value="1"/>
</dbReference>
<dbReference type="InterPro" id="IPR052702">
    <property type="entry name" value="MscS-like_channel"/>
</dbReference>
<evidence type="ECO:0000259" key="1">
    <source>
        <dbReference type="Pfam" id="PF13358"/>
    </source>
</evidence>
<reference evidence="3" key="1">
    <citation type="journal article" date="2019" name="Int. J. Syst. Evol. Microbiol.">
        <title>The Global Catalogue of Microorganisms (GCM) 10K type strain sequencing project: providing services to taxonomists for standard genome sequencing and annotation.</title>
        <authorList>
            <consortium name="The Broad Institute Genomics Platform"/>
            <consortium name="The Broad Institute Genome Sequencing Center for Infectious Disease"/>
            <person name="Wu L."/>
            <person name="Ma J."/>
        </authorList>
    </citation>
    <scope>NUCLEOTIDE SEQUENCE [LARGE SCALE GENOMIC DNA]</scope>
    <source>
        <strain evidence="3">JCM 10649</strain>
    </source>
</reference>
<evidence type="ECO:0000313" key="3">
    <source>
        <dbReference type="Proteomes" id="UP001499895"/>
    </source>
</evidence>
<protein>
    <submittedName>
        <fullName evidence="2">IS630 family transposase</fullName>
    </submittedName>
</protein>
<dbReference type="InterPro" id="IPR038717">
    <property type="entry name" value="Tc1-like_DDE_dom"/>
</dbReference>
<dbReference type="Pfam" id="PF13358">
    <property type="entry name" value="DDE_3"/>
    <property type="match status" value="1"/>
</dbReference>
<dbReference type="EMBL" id="BAAAHB010000031">
    <property type="protein sequence ID" value="GAA0467422.1"/>
    <property type="molecule type" value="Genomic_DNA"/>
</dbReference>
<accession>A0ABP3K0V7</accession>
<dbReference type="SUPFAM" id="SSF46689">
    <property type="entry name" value="Homeodomain-like"/>
    <property type="match status" value="2"/>
</dbReference>
<dbReference type="Proteomes" id="UP001499895">
    <property type="component" value="Unassembled WGS sequence"/>
</dbReference>
<gene>
    <name evidence="2" type="ORF">GCM10009544_32090</name>
</gene>
<dbReference type="NCBIfam" id="NF033545">
    <property type="entry name" value="transpos_IS630"/>
    <property type="match status" value="1"/>
</dbReference>
<keyword evidence="3" id="KW-1185">Reference proteome</keyword>
<comment type="caution">
    <text evidence="2">The sequence shown here is derived from an EMBL/GenBank/DDBJ whole genome shotgun (WGS) entry which is preliminary data.</text>
</comment>
<name>A0ABP3K0V7_9ACTN</name>
<dbReference type="Gene3D" id="3.30.420.10">
    <property type="entry name" value="Ribonuclease H-like superfamily/Ribonuclease H"/>
    <property type="match status" value="1"/>
</dbReference>
<dbReference type="InterPro" id="IPR009057">
    <property type="entry name" value="Homeodomain-like_sf"/>
</dbReference>
<evidence type="ECO:0000313" key="2">
    <source>
        <dbReference type="EMBL" id="GAA0467422.1"/>
    </source>
</evidence>
<dbReference type="InterPro" id="IPR012337">
    <property type="entry name" value="RNaseH-like_sf"/>
</dbReference>
<organism evidence="2 3">
    <name type="scientific">Streptomyces stramineus</name>
    <dbReference type="NCBI Taxonomy" id="173861"/>
    <lineage>
        <taxon>Bacteria</taxon>
        <taxon>Bacillati</taxon>
        <taxon>Actinomycetota</taxon>
        <taxon>Actinomycetes</taxon>
        <taxon>Kitasatosporales</taxon>
        <taxon>Streptomycetaceae</taxon>
        <taxon>Streptomyces</taxon>
    </lineage>
</organism>
<dbReference type="SUPFAM" id="SSF53098">
    <property type="entry name" value="Ribonuclease H-like"/>
    <property type="match status" value="1"/>
</dbReference>
<feature type="domain" description="Tc1-like transposase DDE" evidence="1">
    <location>
        <begin position="257"/>
        <end position="402"/>
    </location>
</feature>
<dbReference type="PANTHER" id="PTHR30347:SF1">
    <property type="entry name" value="MECHANOSENSITIVE CHANNEL MSCK"/>
    <property type="match status" value="1"/>
</dbReference>
<dbReference type="PANTHER" id="PTHR30347">
    <property type="entry name" value="POTASSIUM CHANNEL RELATED"/>
    <property type="match status" value="1"/>
</dbReference>
<dbReference type="InterPro" id="IPR036397">
    <property type="entry name" value="RNaseH_sf"/>
</dbReference>
<proteinExistence type="predicted"/>
<dbReference type="Pfam" id="PF13551">
    <property type="entry name" value="HTH_29"/>
    <property type="match status" value="1"/>
</dbReference>
<sequence>MLAMSHPGPSAVEIVLSEAERAELVRRAGLPDRRVAERARIVLACADGMTNMAVARALGVAVRTVYKWRRSFAAERMAGLEDAGRGGRPKADLVLSEAERAQLTRWARRAKTSQFLALRAKIVLRCAEGGTHKQAAADLGVDESTVERWRARFVARRLDGLHDEPRPGRPPSVLLDQVEEVIVATLESSPGKDTHWSRASMAQHTGLSKSTVGRIWKRFGLKPHLQDTFKLSTDPQFVEKVVDVVGLYHNPPERAVVLCVDEKSQIQALDRSQPVLPIMPGMPERRTHDYLRHGITSLFAAFNITDGTVIGELHRRHRAVEFKKFLVTIDKAVPAGLDVHLVCDNYATHNTAEIRNWLGRHPRFHVHFTPTGSSWLNQVERWFGLLTDKLIRRGVHTSVKALEDDIRAWIDTWNQNPRPFRWTKTADEILHSLADYLTKVRAAHQTTKQN</sequence>
<dbReference type="InterPro" id="IPR047655">
    <property type="entry name" value="Transpos_IS630-like"/>
</dbReference>